<dbReference type="AlphaFoldDB" id="A0A4Q1SDH2"/>
<dbReference type="Pfam" id="PF13557">
    <property type="entry name" value="Phenol_MetA_deg"/>
    <property type="match status" value="1"/>
</dbReference>
<dbReference type="RefSeq" id="WP_129208269.1">
    <property type="nucleotide sequence ID" value="NZ_BMGU01000003.1"/>
</dbReference>
<evidence type="ECO:0000313" key="3">
    <source>
        <dbReference type="Proteomes" id="UP000290253"/>
    </source>
</evidence>
<comment type="caution">
    <text evidence="2">The sequence shown here is derived from an EMBL/GenBank/DDBJ whole genome shotgun (WGS) entry which is preliminary data.</text>
</comment>
<sequence>MTSRWPRFSVVLLVLLFWSAKALHAQGPPYQTDDPVPVDYQHYEFYIFGGADGTPVEMDSTGPAIEFNWGAIPRVQLHAILPLGSISPSNKPIYAPAGTGPSAFGLTDSELGVKVAFIKESPHFPQVGTFPMFELPTGSYDRGLGVGKVYYKIPLWLQKNVGKWLFDGGGGYSVVPQTDYKNFAYTGWLIKREINERLELGAEVFAHGSEGLAAAQTQASTLIDVGGYYHFKNHPGEQFLFAYGHSIAGQTENYAYVGMYWTWGKGGDKPDQAMLWINRPRNVNGF</sequence>
<keyword evidence="3" id="KW-1185">Reference proteome</keyword>
<name>A0A4Q1SDH2_9BACT</name>
<feature type="chain" id="PRO_5020261631" evidence="1">
    <location>
        <begin position="26"/>
        <end position="286"/>
    </location>
</feature>
<feature type="signal peptide" evidence="1">
    <location>
        <begin position="1"/>
        <end position="25"/>
    </location>
</feature>
<evidence type="ECO:0000256" key="1">
    <source>
        <dbReference type="SAM" id="SignalP"/>
    </source>
</evidence>
<dbReference type="InterPro" id="IPR025737">
    <property type="entry name" value="FApF"/>
</dbReference>
<dbReference type="EMBL" id="SDMK01000002">
    <property type="protein sequence ID" value="RXS95101.1"/>
    <property type="molecule type" value="Genomic_DNA"/>
</dbReference>
<keyword evidence="1" id="KW-0732">Signal</keyword>
<accession>A0A4Q1SDH2</accession>
<proteinExistence type="predicted"/>
<evidence type="ECO:0000313" key="2">
    <source>
        <dbReference type="EMBL" id="RXS95101.1"/>
    </source>
</evidence>
<gene>
    <name evidence="2" type="ORF">ESZ00_10815</name>
</gene>
<dbReference type="OrthoDB" id="110323at2"/>
<dbReference type="Proteomes" id="UP000290253">
    <property type="component" value="Unassembled WGS sequence"/>
</dbReference>
<organism evidence="2 3">
    <name type="scientific">Silvibacterium dinghuense</name>
    <dbReference type="NCBI Taxonomy" id="1560006"/>
    <lineage>
        <taxon>Bacteria</taxon>
        <taxon>Pseudomonadati</taxon>
        <taxon>Acidobacteriota</taxon>
        <taxon>Terriglobia</taxon>
        <taxon>Terriglobales</taxon>
        <taxon>Acidobacteriaceae</taxon>
        <taxon>Silvibacterium</taxon>
    </lineage>
</organism>
<protein>
    <submittedName>
        <fullName evidence="2">Transporter</fullName>
    </submittedName>
</protein>
<reference evidence="2 3" key="1">
    <citation type="journal article" date="2016" name="Int. J. Syst. Evol. Microbiol.">
        <title>Acidipila dinghuensis sp. nov., an acidobacterium isolated from forest soil.</title>
        <authorList>
            <person name="Jiang Y.W."/>
            <person name="Wang J."/>
            <person name="Chen M.H."/>
            <person name="Lv Y.Y."/>
            <person name="Qiu L.H."/>
        </authorList>
    </citation>
    <scope>NUCLEOTIDE SEQUENCE [LARGE SCALE GENOMIC DNA]</scope>
    <source>
        <strain evidence="2 3">DHOF10</strain>
    </source>
</reference>